<dbReference type="InterPro" id="IPR036291">
    <property type="entry name" value="NAD(P)-bd_dom_sf"/>
</dbReference>
<gene>
    <name evidence="2" type="ORF">EXE59_14700</name>
</gene>
<evidence type="ECO:0000313" key="2">
    <source>
        <dbReference type="EMBL" id="TGN65075.1"/>
    </source>
</evidence>
<dbReference type="OrthoDB" id="4190732at2"/>
<dbReference type="InterPro" id="IPR051397">
    <property type="entry name" value="Zn-ADH-like_protein"/>
</dbReference>
<dbReference type="InterPro" id="IPR013154">
    <property type="entry name" value="ADH-like_N"/>
</dbReference>
<name>A0A4Z1CFQ5_9ACTN</name>
<sequence>MQAIQITTLEGPEAIHLCEVATPEGDDLVLIDVEAIGVAFPELLQTRGLYQYQPGLPFIPGAEVSGVVRSAPDGCSLQPGDRVASLPLIGGFAEQVRARSDLTFRLPDEVSFEAGAAFVFNYATSYFALVQRGGLQPGETVLVHGAAGGIGTSAIQVAKAFGAGEVIAVTSSAEKGDVALQAGADRYVLADGFKDAVGRTVDVVVDPVGGPRFTDSLRTLREHGRLLVVGFAAGEIPIVKVNRLLLNNISVVGVGWGADSFARPGEVAAQWDALVDHLRSGALSPVIGPIFALENAVEALRCLNSRGATGKVLLTTDPNGHRPREPKKAE</sequence>
<reference evidence="2 3" key="1">
    <citation type="submission" date="2019-04" db="EMBL/GenBank/DDBJ databases">
        <title>Three New Species of Nocardioides, Nocardioides euryhalodurans sp. nov., Nocardioides seonyuensis sp. nov. and Nocardioides eburneoflavus sp. nov. Isolated from Soil.</title>
        <authorList>
            <person name="Roh S.G."/>
            <person name="Lee C."/>
            <person name="Kim M.-K."/>
            <person name="Kim S.B."/>
        </authorList>
    </citation>
    <scope>NUCLEOTIDE SEQUENCE [LARGE SCALE GENOMIC DNA]</scope>
    <source>
        <strain evidence="2 3">MMS17-SY213</strain>
    </source>
</reference>
<dbReference type="SMART" id="SM00829">
    <property type="entry name" value="PKS_ER"/>
    <property type="match status" value="1"/>
</dbReference>
<dbReference type="InterPro" id="IPR011032">
    <property type="entry name" value="GroES-like_sf"/>
</dbReference>
<proteinExistence type="predicted"/>
<dbReference type="Pfam" id="PF00107">
    <property type="entry name" value="ADH_zinc_N"/>
    <property type="match status" value="1"/>
</dbReference>
<dbReference type="Gene3D" id="3.40.50.720">
    <property type="entry name" value="NAD(P)-binding Rossmann-like Domain"/>
    <property type="match status" value="1"/>
</dbReference>
<dbReference type="Proteomes" id="UP000297496">
    <property type="component" value="Unassembled WGS sequence"/>
</dbReference>
<dbReference type="Gene3D" id="3.90.180.10">
    <property type="entry name" value="Medium-chain alcohol dehydrogenases, catalytic domain"/>
    <property type="match status" value="1"/>
</dbReference>
<evidence type="ECO:0000313" key="3">
    <source>
        <dbReference type="Proteomes" id="UP000297496"/>
    </source>
</evidence>
<dbReference type="InterPro" id="IPR013149">
    <property type="entry name" value="ADH-like_C"/>
</dbReference>
<dbReference type="PANTHER" id="PTHR43677:SF4">
    <property type="entry name" value="QUINONE OXIDOREDUCTASE-LIKE PROTEIN 2"/>
    <property type="match status" value="1"/>
</dbReference>
<dbReference type="SUPFAM" id="SSF51735">
    <property type="entry name" value="NAD(P)-binding Rossmann-fold domains"/>
    <property type="match status" value="1"/>
</dbReference>
<dbReference type="GO" id="GO:0008270">
    <property type="term" value="F:zinc ion binding"/>
    <property type="evidence" value="ECO:0007669"/>
    <property type="project" value="InterPro"/>
</dbReference>
<dbReference type="PANTHER" id="PTHR43677">
    <property type="entry name" value="SHORT-CHAIN DEHYDROGENASE/REDUCTASE"/>
    <property type="match status" value="1"/>
</dbReference>
<dbReference type="EMBL" id="SRRO01000001">
    <property type="protein sequence ID" value="TGN65075.1"/>
    <property type="molecule type" value="Genomic_DNA"/>
</dbReference>
<comment type="caution">
    <text evidence="2">The sequence shown here is derived from an EMBL/GenBank/DDBJ whole genome shotgun (WGS) entry which is preliminary data.</text>
</comment>
<feature type="domain" description="Enoyl reductase (ER)" evidence="1">
    <location>
        <begin position="11"/>
        <end position="314"/>
    </location>
</feature>
<dbReference type="Pfam" id="PF08240">
    <property type="entry name" value="ADH_N"/>
    <property type="match status" value="1"/>
</dbReference>
<protein>
    <submittedName>
        <fullName evidence="2">NADPH:quinone oxidoreductase family protein</fullName>
    </submittedName>
</protein>
<dbReference type="SUPFAM" id="SSF50129">
    <property type="entry name" value="GroES-like"/>
    <property type="match status" value="1"/>
</dbReference>
<dbReference type="RefSeq" id="WP_135839578.1">
    <property type="nucleotide sequence ID" value="NZ_SRRO01000001.1"/>
</dbReference>
<dbReference type="GO" id="GO:0016491">
    <property type="term" value="F:oxidoreductase activity"/>
    <property type="evidence" value="ECO:0007669"/>
    <property type="project" value="InterPro"/>
</dbReference>
<dbReference type="InterPro" id="IPR002364">
    <property type="entry name" value="Quin_OxRdtase/zeta-crystal_CS"/>
</dbReference>
<dbReference type="AlphaFoldDB" id="A0A4Z1CFQ5"/>
<accession>A0A4Z1CFQ5</accession>
<dbReference type="PROSITE" id="PS01162">
    <property type="entry name" value="QOR_ZETA_CRYSTAL"/>
    <property type="match status" value="1"/>
</dbReference>
<organism evidence="2 3">
    <name type="scientific">Nocardioides eburneiflavus</name>
    <dbReference type="NCBI Taxonomy" id="2518372"/>
    <lineage>
        <taxon>Bacteria</taxon>
        <taxon>Bacillati</taxon>
        <taxon>Actinomycetota</taxon>
        <taxon>Actinomycetes</taxon>
        <taxon>Propionibacteriales</taxon>
        <taxon>Nocardioidaceae</taxon>
        <taxon>Nocardioides</taxon>
    </lineage>
</organism>
<dbReference type="CDD" id="cd08241">
    <property type="entry name" value="QOR1"/>
    <property type="match status" value="1"/>
</dbReference>
<evidence type="ECO:0000259" key="1">
    <source>
        <dbReference type="SMART" id="SM00829"/>
    </source>
</evidence>
<dbReference type="InterPro" id="IPR020843">
    <property type="entry name" value="ER"/>
</dbReference>
<keyword evidence="3" id="KW-1185">Reference proteome</keyword>